<dbReference type="Proteomes" id="UP000299102">
    <property type="component" value="Unassembled WGS sequence"/>
</dbReference>
<name>A0A4C1VIU8_EUMVA</name>
<evidence type="ECO:0000313" key="2">
    <source>
        <dbReference type="Proteomes" id="UP000299102"/>
    </source>
</evidence>
<dbReference type="EMBL" id="BGZK01000350">
    <property type="protein sequence ID" value="GBP38510.1"/>
    <property type="molecule type" value="Genomic_DNA"/>
</dbReference>
<gene>
    <name evidence="1" type="ORF">EVAR_95411_1</name>
</gene>
<comment type="caution">
    <text evidence="1">The sequence shown here is derived from an EMBL/GenBank/DDBJ whole genome shotgun (WGS) entry which is preliminary data.</text>
</comment>
<proteinExistence type="predicted"/>
<organism evidence="1 2">
    <name type="scientific">Eumeta variegata</name>
    <name type="common">Bagworm moth</name>
    <name type="synonym">Eumeta japonica</name>
    <dbReference type="NCBI Taxonomy" id="151549"/>
    <lineage>
        <taxon>Eukaryota</taxon>
        <taxon>Metazoa</taxon>
        <taxon>Ecdysozoa</taxon>
        <taxon>Arthropoda</taxon>
        <taxon>Hexapoda</taxon>
        <taxon>Insecta</taxon>
        <taxon>Pterygota</taxon>
        <taxon>Neoptera</taxon>
        <taxon>Endopterygota</taxon>
        <taxon>Lepidoptera</taxon>
        <taxon>Glossata</taxon>
        <taxon>Ditrysia</taxon>
        <taxon>Tineoidea</taxon>
        <taxon>Psychidae</taxon>
        <taxon>Oiketicinae</taxon>
        <taxon>Eumeta</taxon>
    </lineage>
</organism>
<reference evidence="1 2" key="1">
    <citation type="journal article" date="2019" name="Commun. Biol.">
        <title>The bagworm genome reveals a unique fibroin gene that provides high tensile strength.</title>
        <authorList>
            <person name="Kono N."/>
            <person name="Nakamura H."/>
            <person name="Ohtoshi R."/>
            <person name="Tomita M."/>
            <person name="Numata K."/>
            <person name="Arakawa K."/>
        </authorList>
    </citation>
    <scope>NUCLEOTIDE SEQUENCE [LARGE SCALE GENOMIC DNA]</scope>
</reference>
<accession>A0A4C1VIU8</accession>
<evidence type="ECO:0000313" key="1">
    <source>
        <dbReference type="EMBL" id="GBP38510.1"/>
    </source>
</evidence>
<dbReference type="AlphaFoldDB" id="A0A4C1VIU8"/>
<protein>
    <submittedName>
        <fullName evidence="1">Uncharacterized protein</fullName>
    </submittedName>
</protein>
<keyword evidence="2" id="KW-1185">Reference proteome</keyword>
<sequence length="96" mass="10601">MFCRKKKLGHDIISAGTADECPSVIEAPAQGDEKSTMRFLSTGVRHNSVDYFLVSGFHEELLRVKTDTILVTSTTSVKSELGASVKNTSFFLYIKI</sequence>